<gene>
    <name evidence="1" type="ORF">GS398_07660</name>
</gene>
<proteinExistence type="predicted"/>
<dbReference type="RefSeq" id="WP_160906185.1">
    <property type="nucleotide sequence ID" value="NZ_WVHS01000002.1"/>
</dbReference>
<evidence type="ECO:0000313" key="1">
    <source>
        <dbReference type="EMBL" id="MXV15172.1"/>
    </source>
</evidence>
<keyword evidence="2" id="KW-1185">Reference proteome</keyword>
<evidence type="ECO:0000313" key="2">
    <source>
        <dbReference type="Proteomes" id="UP000451233"/>
    </source>
</evidence>
<reference evidence="1 2" key="1">
    <citation type="submission" date="2019-11" db="EMBL/GenBank/DDBJ databases">
        <title>Pedobacter sp. HMF7056 Genome sequencing and assembly.</title>
        <authorList>
            <person name="Kang H."/>
            <person name="Kim H."/>
            <person name="Joh K."/>
        </authorList>
    </citation>
    <scope>NUCLEOTIDE SEQUENCE [LARGE SCALE GENOMIC DNA]</scope>
    <source>
        <strain evidence="1 2">HMF7056</strain>
    </source>
</reference>
<organism evidence="1 2">
    <name type="scientific">Hufsiella ginkgonis</name>
    <dbReference type="NCBI Taxonomy" id="2695274"/>
    <lineage>
        <taxon>Bacteria</taxon>
        <taxon>Pseudomonadati</taxon>
        <taxon>Bacteroidota</taxon>
        <taxon>Sphingobacteriia</taxon>
        <taxon>Sphingobacteriales</taxon>
        <taxon>Sphingobacteriaceae</taxon>
        <taxon>Hufsiella</taxon>
    </lineage>
</organism>
<comment type="caution">
    <text evidence="1">The sequence shown here is derived from an EMBL/GenBank/DDBJ whole genome shotgun (WGS) entry which is preliminary data.</text>
</comment>
<dbReference type="Pfam" id="PF14054">
    <property type="entry name" value="DUF4249"/>
    <property type="match status" value="1"/>
</dbReference>
<dbReference type="EMBL" id="WVHS01000002">
    <property type="protein sequence ID" value="MXV15172.1"/>
    <property type="molecule type" value="Genomic_DNA"/>
</dbReference>
<dbReference type="AlphaFoldDB" id="A0A7K1XW19"/>
<dbReference type="Proteomes" id="UP000451233">
    <property type="component" value="Unassembled WGS sequence"/>
</dbReference>
<dbReference type="InterPro" id="IPR025345">
    <property type="entry name" value="DUF4249"/>
</dbReference>
<accession>A0A7K1XW19</accession>
<sequence length="278" mass="30934">MRNLLCLFLVVMLFPACEKQGNGDITFGAPGKTYGIVVEGGINTFYKIQYIRLSEPSFSADGTVVPAVGARVTVTDGGANVVFRETATPGVYSGTIQNNTNYNKAYKLNITYKDKSYTATDTLRQVVNIIDDFLPLGCIKQANGTIKLTIPKHTFGFLNSCKWLISYPEIPAWNPARFENAGYFNYTHIQGSPNSVYPLINQLRIVELQPNDFVSIYKFSMSDAYSQYLYTVFQETDWKGLFSGVPAEVKGNLSAGALGFFYVTDVDIRRYRASELAN</sequence>
<protein>
    <recommendedName>
        <fullName evidence="3">DUF4249 family protein</fullName>
    </recommendedName>
</protein>
<evidence type="ECO:0008006" key="3">
    <source>
        <dbReference type="Google" id="ProtNLM"/>
    </source>
</evidence>
<name>A0A7K1XW19_9SPHI</name>